<evidence type="ECO:0000313" key="2">
    <source>
        <dbReference type="EMBL" id="KOF73885.1"/>
    </source>
</evidence>
<organism evidence="2">
    <name type="scientific">Octopus bimaculoides</name>
    <name type="common">California two-spotted octopus</name>
    <dbReference type="NCBI Taxonomy" id="37653"/>
    <lineage>
        <taxon>Eukaryota</taxon>
        <taxon>Metazoa</taxon>
        <taxon>Spiralia</taxon>
        <taxon>Lophotrochozoa</taxon>
        <taxon>Mollusca</taxon>
        <taxon>Cephalopoda</taxon>
        <taxon>Coleoidea</taxon>
        <taxon>Octopodiformes</taxon>
        <taxon>Octopoda</taxon>
        <taxon>Incirrata</taxon>
        <taxon>Octopodidae</taxon>
        <taxon>Octopus</taxon>
    </lineage>
</organism>
<feature type="compositionally biased region" description="Polar residues" evidence="1">
    <location>
        <begin position="126"/>
        <end position="153"/>
    </location>
</feature>
<gene>
    <name evidence="2" type="ORF">OCBIM_22037138mg</name>
</gene>
<accession>A0A0L8GBG6</accession>
<reference evidence="2" key="1">
    <citation type="submission" date="2015-07" db="EMBL/GenBank/DDBJ databases">
        <title>MeaNS - Measles Nucleotide Surveillance Program.</title>
        <authorList>
            <person name="Tran T."/>
            <person name="Druce J."/>
        </authorList>
    </citation>
    <scope>NUCLEOTIDE SEQUENCE</scope>
    <source>
        <strain evidence="2">UCB-OBI-ISO-001</strain>
        <tissue evidence="2">Gonad</tissue>
    </source>
</reference>
<sequence length="177" mass="20398">MVTLSSSSRRYPYRVYKGHRKVTRCSKHSKPSSSKYLNDNRRSQSKSNRYRKSLSRSNSKNSYRPLHGMKKTKRDSRRHRFRGKGTSNRRTRLRVKRRRRTRNHTGALTKQAAMPQDCSEQENADTMESQSNTPVNDSTNEVEMVRSVQTDENMPNALAMDSKDQGVKTQNASVGTA</sequence>
<proteinExistence type="predicted"/>
<name>A0A0L8GBG6_OCTBM</name>
<feature type="region of interest" description="Disordered" evidence="1">
    <location>
        <begin position="19"/>
        <end position="177"/>
    </location>
</feature>
<dbReference type="EMBL" id="KQ422938">
    <property type="protein sequence ID" value="KOF73885.1"/>
    <property type="molecule type" value="Genomic_DNA"/>
</dbReference>
<feature type="compositionally biased region" description="Low complexity" evidence="1">
    <location>
        <begin position="55"/>
        <end position="64"/>
    </location>
</feature>
<feature type="compositionally biased region" description="Polar residues" evidence="1">
    <location>
        <begin position="167"/>
        <end position="177"/>
    </location>
</feature>
<feature type="compositionally biased region" description="Basic residues" evidence="1">
    <location>
        <begin position="19"/>
        <end position="30"/>
    </location>
</feature>
<evidence type="ECO:0000256" key="1">
    <source>
        <dbReference type="SAM" id="MobiDB-lite"/>
    </source>
</evidence>
<dbReference type="AlphaFoldDB" id="A0A0L8GBG6"/>
<feature type="compositionally biased region" description="Basic residues" evidence="1">
    <location>
        <begin position="67"/>
        <end position="103"/>
    </location>
</feature>
<protein>
    <submittedName>
        <fullName evidence="2">Uncharacterized protein</fullName>
    </submittedName>
</protein>